<dbReference type="FunFam" id="3.30.565.10:FF:000006">
    <property type="entry name" value="Sensor histidine kinase WalK"/>
    <property type="match status" value="1"/>
</dbReference>
<organism evidence="13 14">
    <name type="scientific">Candidatus Olsenella pullistercoris</name>
    <dbReference type="NCBI Taxonomy" id="2838712"/>
    <lineage>
        <taxon>Bacteria</taxon>
        <taxon>Bacillati</taxon>
        <taxon>Actinomycetota</taxon>
        <taxon>Coriobacteriia</taxon>
        <taxon>Coriobacteriales</taxon>
        <taxon>Atopobiaceae</taxon>
        <taxon>Olsenella</taxon>
    </lineage>
</organism>
<dbReference type="GO" id="GO:0005509">
    <property type="term" value="F:calcium ion binding"/>
    <property type="evidence" value="ECO:0007669"/>
    <property type="project" value="UniProtKB-ARBA"/>
</dbReference>
<comment type="subcellular location">
    <subcellularLocation>
        <location evidence="3">Cell membrane</location>
    </subcellularLocation>
</comment>
<keyword evidence="11" id="KW-1133">Transmembrane helix</keyword>
<feature type="transmembrane region" description="Helical" evidence="11">
    <location>
        <begin position="148"/>
        <end position="169"/>
    </location>
</feature>
<comment type="caution">
    <text evidence="13">The sequence shown here is derived from an EMBL/GenBank/DDBJ whole genome shotgun (WGS) entry which is preliminary data.</text>
</comment>
<evidence type="ECO:0000256" key="6">
    <source>
        <dbReference type="ARBA" id="ARBA00022679"/>
    </source>
</evidence>
<dbReference type="GO" id="GO:0005886">
    <property type="term" value="C:plasma membrane"/>
    <property type="evidence" value="ECO:0007669"/>
    <property type="project" value="UniProtKB-SubCell"/>
</dbReference>
<evidence type="ECO:0000313" key="14">
    <source>
        <dbReference type="Proteomes" id="UP000824062"/>
    </source>
</evidence>
<dbReference type="InterPro" id="IPR004358">
    <property type="entry name" value="Sig_transdc_His_kin-like_C"/>
</dbReference>
<evidence type="ECO:0000256" key="7">
    <source>
        <dbReference type="ARBA" id="ARBA00022777"/>
    </source>
</evidence>
<dbReference type="InterPro" id="IPR005467">
    <property type="entry name" value="His_kinase_dom"/>
</dbReference>
<comment type="catalytic activity">
    <reaction evidence="1">
        <text>ATP + protein L-histidine = ADP + protein N-phospho-L-histidine.</text>
        <dbReference type="EC" id="2.7.13.3"/>
    </reaction>
</comment>
<dbReference type="SMART" id="SM00387">
    <property type="entry name" value="HATPase_c"/>
    <property type="match status" value="1"/>
</dbReference>
<reference evidence="13" key="2">
    <citation type="submission" date="2021-04" db="EMBL/GenBank/DDBJ databases">
        <authorList>
            <person name="Gilroy R."/>
        </authorList>
    </citation>
    <scope>NUCLEOTIDE SEQUENCE</scope>
    <source>
        <strain evidence="13">ChiHjej12B11-14209</strain>
    </source>
</reference>
<dbReference type="SMART" id="SM00388">
    <property type="entry name" value="HisKA"/>
    <property type="match status" value="1"/>
</dbReference>
<evidence type="ECO:0000313" key="13">
    <source>
        <dbReference type="EMBL" id="HIZ46384.1"/>
    </source>
</evidence>
<evidence type="ECO:0000259" key="12">
    <source>
        <dbReference type="PROSITE" id="PS50109"/>
    </source>
</evidence>
<evidence type="ECO:0000256" key="8">
    <source>
        <dbReference type="ARBA" id="ARBA00023012"/>
    </source>
</evidence>
<dbReference type="FunFam" id="1.10.287.130:FF:000001">
    <property type="entry name" value="Two-component sensor histidine kinase"/>
    <property type="match status" value="1"/>
</dbReference>
<gene>
    <name evidence="13" type="ORF">IAA19_05125</name>
</gene>
<dbReference type="EMBL" id="DXBM01000044">
    <property type="protein sequence ID" value="HIZ46384.1"/>
    <property type="molecule type" value="Genomic_DNA"/>
</dbReference>
<keyword evidence="5" id="KW-0597">Phosphoprotein</keyword>
<dbReference type="PANTHER" id="PTHR45453:SF1">
    <property type="entry name" value="PHOSPHATE REGULON SENSOR PROTEIN PHOR"/>
    <property type="match status" value="1"/>
</dbReference>
<dbReference type="Gene3D" id="1.10.287.130">
    <property type="match status" value="1"/>
</dbReference>
<dbReference type="CDD" id="cd00082">
    <property type="entry name" value="HisKA"/>
    <property type="match status" value="1"/>
</dbReference>
<dbReference type="GO" id="GO:0004721">
    <property type="term" value="F:phosphoprotein phosphatase activity"/>
    <property type="evidence" value="ECO:0007669"/>
    <property type="project" value="TreeGrafter"/>
</dbReference>
<dbReference type="SUPFAM" id="SSF55874">
    <property type="entry name" value="ATPase domain of HSP90 chaperone/DNA topoisomerase II/histidine kinase"/>
    <property type="match status" value="1"/>
</dbReference>
<evidence type="ECO:0000256" key="1">
    <source>
        <dbReference type="ARBA" id="ARBA00000085"/>
    </source>
</evidence>
<keyword evidence="8" id="KW-0902">Two-component regulatory system</keyword>
<evidence type="ECO:0000256" key="5">
    <source>
        <dbReference type="ARBA" id="ARBA00022553"/>
    </source>
</evidence>
<dbReference type="InterPro" id="IPR036097">
    <property type="entry name" value="HisK_dim/P_sf"/>
</dbReference>
<name>A0A9D2EYU0_9ACTN</name>
<dbReference type="PROSITE" id="PS50109">
    <property type="entry name" value="HIS_KIN"/>
    <property type="match status" value="1"/>
</dbReference>
<dbReference type="EC" id="2.7.13.3" evidence="4"/>
<dbReference type="InterPro" id="IPR050351">
    <property type="entry name" value="BphY/WalK/GraS-like"/>
</dbReference>
<evidence type="ECO:0000256" key="11">
    <source>
        <dbReference type="SAM" id="Phobius"/>
    </source>
</evidence>
<accession>A0A9D2EYU0</accession>
<dbReference type="InterPro" id="IPR003594">
    <property type="entry name" value="HATPase_dom"/>
</dbReference>
<dbReference type="Gene3D" id="3.30.565.10">
    <property type="entry name" value="Histidine kinase-like ATPase, C-terminal domain"/>
    <property type="match status" value="1"/>
</dbReference>
<evidence type="ECO:0000256" key="9">
    <source>
        <dbReference type="ARBA" id="ARBA00023136"/>
    </source>
</evidence>
<keyword evidence="9 11" id="KW-0472">Membrane</keyword>
<sequence length="409" mass="44241">MLARLRREFVAIMMLVAGLVLAGVLGTALFTTHMTHQALTRSVLQQALEGGVSTPLIGDSSSEQSADVMLAAVVDVSKDGAVSGFASDQVEISPNTLMDVIPEALKSESDSGESNSYPISWMRAQTGYGWRIALVDTYTRDLSFRSQALSSLIIFAVSMTALFFVSYLLSGWALSPVKRAWDDQRRFVSDASHELKTPLAVILANAQILEEDSGLPDESRRWVRSTSEEAKHMRQLVEDLLTLARADEQAEEGRSARPTAPTSADLTALVSGCALEFDAVAFERGCSIECDLEQGVSAPVDSSSMERVVRTLLDNATKYAEKGSVVRVTLAREGHRARVAVNNRGEVISPEDLPHLFDRFYRTDRARERSAEGGFGLGLAIAKSLVETAGGKISATSSEQDGTTFTVVV</sequence>
<dbReference type="InterPro" id="IPR003661">
    <property type="entry name" value="HisK_dim/P_dom"/>
</dbReference>
<keyword evidence="7 13" id="KW-0418">Kinase</keyword>
<dbReference type="PANTHER" id="PTHR45453">
    <property type="entry name" value="PHOSPHATE REGULON SENSOR PROTEIN PHOR"/>
    <property type="match status" value="1"/>
</dbReference>
<evidence type="ECO:0000256" key="2">
    <source>
        <dbReference type="ARBA" id="ARBA00001968"/>
    </source>
</evidence>
<feature type="domain" description="Histidine kinase" evidence="12">
    <location>
        <begin position="190"/>
        <end position="409"/>
    </location>
</feature>
<feature type="transmembrane region" description="Helical" evidence="11">
    <location>
        <begin position="9"/>
        <end position="30"/>
    </location>
</feature>
<dbReference type="GO" id="GO:0000155">
    <property type="term" value="F:phosphorelay sensor kinase activity"/>
    <property type="evidence" value="ECO:0007669"/>
    <property type="project" value="InterPro"/>
</dbReference>
<dbReference type="Pfam" id="PF02518">
    <property type="entry name" value="HATPase_c"/>
    <property type="match status" value="1"/>
</dbReference>
<evidence type="ECO:0000256" key="3">
    <source>
        <dbReference type="ARBA" id="ARBA00004236"/>
    </source>
</evidence>
<dbReference type="Pfam" id="PF00512">
    <property type="entry name" value="HisKA"/>
    <property type="match status" value="1"/>
</dbReference>
<reference evidence="13" key="1">
    <citation type="journal article" date="2021" name="PeerJ">
        <title>Extensive microbial diversity within the chicken gut microbiome revealed by metagenomics and culture.</title>
        <authorList>
            <person name="Gilroy R."/>
            <person name="Ravi A."/>
            <person name="Getino M."/>
            <person name="Pursley I."/>
            <person name="Horton D.L."/>
            <person name="Alikhan N.F."/>
            <person name="Baker D."/>
            <person name="Gharbi K."/>
            <person name="Hall N."/>
            <person name="Watson M."/>
            <person name="Adriaenssens E.M."/>
            <person name="Foster-Nyarko E."/>
            <person name="Jarju S."/>
            <person name="Secka A."/>
            <person name="Antonio M."/>
            <person name="Oren A."/>
            <person name="Chaudhuri R.R."/>
            <person name="La Ragione R."/>
            <person name="Hildebrand F."/>
            <person name="Pallen M.J."/>
        </authorList>
    </citation>
    <scope>NUCLEOTIDE SEQUENCE</scope>
    <source>
        <strain evidence="13">ChiHjej12B11-14209</strain>
    </source>
</reference>
<keyword evidence="11" id="KW-0812">Transmembrane</keyword>
<dbReference type="AlphaFoldDB" id="A0A9D2EYU0"/>
<keyword evidence="6" id="KW-0808">Transferase</keyword>
<proteinExistence type="predicted"/>
<dbReference type="PRINTS" id="PR00344">
    <property type="entry name" value="BCTRLSENSOR"/>
</dbReference>
<dbReference type="InterPro" id="IPR036890">
    <property type="entry name" value="HATPase_C_sf"/>
</dbReference>
<evidence type="ECO:0000256" key="4">
    <source>
        <dbReference type="ARBA" id="ARBA00012438"/>
    </source>
</evidence>
<dbReference type="SUPFAM" id="SSF47384">
    <property type="entry name" value="Homodimeric domain of signal transducing histidine kinase"/>
    <property type="match status" value="1"/>
</dbReference>
<evidence type="ECO:0000256" key="10">
    <source>
        <dbReference type="ARBA" id="ARBA00039401"/>
    </source>
</evidence>
<protein>
    <recommendedName>
        <fullName evidence="10">Sensor-like histidine kinase SenX3</fullName>
        <ecNumber evidence="4">2.7.13.3</ecNumber>
    </recommendedName>
</protein>
<comment type="cofactor">
    <cofactor evidence="2">
        <name>a divalent metal cation</name>
        <dbReference type="ChEBI" id="CHEBI:60240"/>
    </cofactor>
</comment>
<dbReference type="GO" id="GO:0016036">
    <property type="term" value="P:cellular response to phosphate starvation"/>
    <property type="evidence" value="ECO:0007669"/>
    <property type="project" value="TreeGrafter"/>
</dbReference>
<dbReference type="Proteomes" id="UP000824062">
    <property type="component" value="Unassembled WGS sequence"/>
</dbReference>